<evidence type="ECO:0000313" key="5">
    <source>
        <dbReference type="Proteomes" id="UP000032431"/>
    </source>
</evidence>
<keyword evidence="3" id="KW-0406">Ion transport</keyword>
<proteinExistence type="inferred from homology"/>
<dbReference type="HOGENOM" id="CLU_114404_1_0_9"/>
<dbReference type="Gene3D" id="1.20.5.620">
    <property type="entry name" value="F1F0 ATP synthase subunit B, membrane domain"/>
    <property type="match status" value="1"/>
</dbReference>
<dbReference type="GO" id="GO:0046961">
    <property type="term" value="F:proton-transporting ATPase activity, rotational mechanism"/>
    <property type="evidence" value="ECO:0007669"/>
    <property type="project" value="InterPro"/>
</dbReference>
<dbReference type="SUPFAM" id="SSF160527">
    <property type="entry name" value="V-type ATPase subunit E-like"/>
    <property type="match status" value="1"/>
</dbReference>
<dbReference type="InterPro" id="IPR038495">
    <property type="entry name" value="ATPase_E_C"/>
</dbReference>
<evidence type="ECO:0000256" key="2">
    <source>
        <dbReference type="ARBA" id="ARBA00022448"/>
    </source>
</evidence>
<reference evidence="5" key="1">
    <citation type="submission" date="2014-07" db="EMBL/GenBank/DDBJ databases">
        <authorList>
            <person name="Wibberg D."/>
        </authorList>
    </citation>
    <scope>NUCLEOTIDE SEQUENCE [LARGE SCALE GENOMIC DNA]</scope>
    <source>
        <strain evidence="5">DG5</strain>
    </source>
</reference>
<organism evidence="4 5">
    <name type="scientific">[Clostridium] cellulosi</name>
    <dbReference type="NCBI Taxonomy" id="29343"/>
    <lineage>
        <taxon>Bacteria</taxon>
        <taxon>Bacillati</taxon>
        <taxon>Bacillota</taxon>
        <taxon>Clostridia</taxon>
        <taxon>Eubacteriales</taxon>
        <taxon>Oscillospiraceae</taxon>
        <taxon>Oscillospiraceae incertae sedis</taxon>
    </lineage>
</organism>
<dbReference type="InterPro" id="IPR002842">
    <property type="entry name" value="ATPase_V1_Esu"/>
</dbReference>
<dbReference type="GO" id="GO:0033178">
    <property type="term" value="C:proton-transporting two-sector ATPase complex, catalytic domain"/>
    <property type="evidence" value="ECO:0007669"/>
    <property type="project" value="InterPro"/>
</dbReference>
<dbReference type="Pfam" id="PF01991">
    <property type="entry name" value="vATP-synt_E"/>
    <property type="match status" value="1"/>
</dbReference>
<comment type="similarity">
    <text evidence="1">Belongs to the V-ATPase E subunit family.</text>
</comment>
<dbReference type="KEGG" id="ccel:CCDG5_1338"/>
<evidence type="ECO:0000256" key="1">
    <source>
        <dbReference type="ARBA" id="ARBA00005901"/>
    </source>
</evidence>
<dbReference type="Gene3D" id="3.30.2320.30">
    <property type="entry name" value="ATP synthase, E subunit, C-terminal"/>
    <property type="match status" value="1"/>
</dbReference>
<evidence type="ECO:0000256" key="3">
    <source>
        <dbReference type="ARBA" id="ARBA00023065"/>
    </source>
</evidence>
<dbReference type="EMBL" id="LM995447">
    <property type="protein sequence ID" value="CDZ24452.1"/>
    <property type="molecule type" value="Genomic_DNA"/>
</dbReference>
<sequence length="199" mass="22272">MSQSEKKLDKFSSAVLKDAEEQRSKILAEIEEYRKNELEKAEEEILHDAYVMIQNEIASIKNKHSRKISLAELEGRRNQLILRDQLVGKVFEEAAAKIAAFTKTDGYRQYMIDLVKKSCDQIPEGSIIISVKKDDLFLSSDLIAASGRDAKVEANAVIQLGGVLVSNPEKGIVVDETLDLKLNNQKDWFISVSGLSISM</sequence>
<keyword evidence="2" id="KW-0813">Transport</keyword>
<accession>A0A078KPK5</accession>
<gene>
    <name evidence="4" type="ORF">CCDG5_1338</name>
</gene>
<dbReference type="AlphaFoldDB" id="A0A078KPK5"/>
<keyword evidence="5" id="KW-1185">Reference proteome</keyword>
<dbReference type="OrthoDB" id="1862548at2"/>
<dbReference type="Proteomes" id="UP000032431">
    <property type="component" value="Chromosome I"/>
</dbReference>
<dbReference type="PATRIC" id="fig|29343.3.peg.1408"/>
<protein>
    <submittedName>
        <fullName evidence="4">Uncharacterized protein</fullName>
    </submittedName>
</protein>
<name>A0A078KPK5_9FIRM</name>
<dbReference type="STRING" id="29343.CCDG5_1338"/>
<evidence type="ECO:0000313" key="4">
    <source>
        <dbReference type="EMBL" id="CDZ24452.1"/>
    </source>
</evidence>